<name>A0A1L8H2X7_XENLA</name>
<dbReference type="Proteomes" id="UP000186698">
    <property type="component" value="Chromosome 3L"/>
</dbReference>
<dbReference type="PANTHER" id="PTHR46916">
    <property type="entry name" value="TRANSMEMBRANE PROTEIN 205"/>
    <property type="match status" value="1"/>
</dbReference>
<evidence type="ECO:0000256" key="2">
    <source>
        <dbReference type="ARBA" id="ARBA00011001"/>
    </source>
</evidence>
<dbReference type="CTD" id="444019"/>
<dbReference type="PaxDb" id="8355-A0A1L8H2X7"/>
<dbReference type="RefSeq" id="XP_018106418.1">
    <property type="nucleotide sequence ID" value="XM_018250929.2"/>
</dbReference>
<evidence type="ECO:0000256" key="4">
    <source>
        <dbReference type="ARBA" id="ARBA00022692"/>
    </source>
</evidence>
<keyword evidence="8" id="KW-1185">Reference proteome</keyword>
<sequence length="221" mass="24987">MIGQFSRCYGDVPGRSCPDYKRPPRARISRDSRMVAEGDPGNLVKIFHLLVLSASWGMQCWMTFVAGFVLIKGVPRHTFGLVQSKLFPYYNHIVLCCSFISLAIYAAYHPRELLSPSESVQISLFFTSLLVAALQARWFSPVTTKTMFKMHVIEREHSLGQGVGLSANKEGYQLLQEKDPKYKALRKRFMRYHGISSLCNLLCLLCNGANLVYIALLMPTL</sequence>
<evidence type="ECO:0000313" key="8">
    <source>
        <dbReference type="Proteomes" id="UP000186698"/>
    </source>
</evidence>
<dbReference type="OrthoDB" id="1641132at2759"/>
<comment type="similarity">
    <text evidence="2">Belongs to the TMEM205 family.</text>
</comment>
<dbReference type="InterPro" id="IPR042623">
    <property type="entry name" value="TMEM205"/>
</dbReference>
<evidence type="ECO:0000259" key="7">
    <source>
        <dbReference type="Pfam" id="PF13664"/>
    </source>
</evidence>
<evidence type="ECO:0000256" key="3">
    <source>
        <dbReference type="ARBA" id="ARBA00015041"/>
    </source>
</evidence>
<dbReference type="AGR" id="Xenbase:XB-GENE-5820554"/>
<dbReference type="GeneID" id="444019"/>
<dbReference type="AlphaFoldDB" id="A0A1L8H2X7"/>
<keyword evidence="5" id="KW-1133">Transmembrane helix</keyword>
<dbReference type="STRING" id="8355.A0A1L8H2X7"/>
<dbReference type="PANTHER" id="PTHR46916:SF2">
    <property type="entry name" value="TRANSMEMBRANE PROTEIN 205"/>
    <property type="match status" value="1"/>
</dbReference>
<organism evidence="8 9">
    <name type="scientific">Xenopus laevis</name>
    <name type="common">African clawed frog</name>
    <dbReference type="NCBI Taxonomy" id="8355"/>
    <lineage>
        <taxon>Eukaryota</taxon>
        <taxon>Metazoa</taxon>
        <taxon>Chordata</taxon>
        <taxon>Craniata</taxon>
        <taxon>Vertebrata</taxon>
        <taxon>Euteleostomi</taxon>
        <taxon>Amphibia</taxon>
        <taxon>Batrachia</taxon>
        <taxon>Anura</taxon>
        <taxon>Pipoidea</taxon>
        <taxon>Pipidae</taxon>
        <taxon>Xenopodinae</taxon>
        <taxon>Xenopus</taxon>
        <taxon>Xenopus</taxon>
    </lineage>
</organism>
<dbReference type="InterPro" id="IPR025423">
    <property type="entry name" value="TMEM205-like"/>
</dbReference>
<keyword evidence="6" id="KW-0472">Membrane</keyword>
<gene>
    <name evidence="9 10" type="primary">tmem205.L</name>
    <name evidence="9" type="synonym">tmem205</name>
</gene>
<protein>
    <recommendedName>
        <fullName evidence="3">Transmembrane protein 205</fullName>
    </recommendedName>
</protein>
<dbReference type="Xenbase" id="XB-GENE-5820554">
    <property type="gene designation" value="tmem205.L"/>
</dbReference>
<keyword evidence="4 9" id="KW-0812">Transmembrane</keyword>
<evidence type="ECO:0000256" key="6">
    <source>
        <dbReference type="ARBA" id="ARBA00023136"/>
    </source>
</evidence>
<proteinExistence type="inferred from homology"/>
<comment type="subcellular location">
    <subcellularLocation>
        <location evidence="1">Membrane</location>
        <topology evidence="1">Multi-pass membrane protein</topology>
    </subcellularLocation>
</comment>
<evidence type="ECO:0000256" key="1">
    <source>
        <dbReference type="ARBA" id="ARBA00004141"/>
    </source>
</evidence>
<dbReference type="GO" id="GO:0016020">
    <property type="term" value="C:membrane"/>
    <property type="evidence" value="ECO:0007669"/>
    <property type="project" value="UniProtKB-SubCell"/>
</dbReference>
<evidence type="ECO:0000313" key="10">
    <source>
        <dbReference type="Xenbase" id="XB-GENE-5820554"/>
    </source>
</evidence>
<evidence type="ECO:0000313" key="9">
    <source>
        <dbReference type="RefSeq" id="XP_018106418.1"/>
    </source>
</evidence>
<dbReference type="Bgee" id="444019">
    <property type="expression patterns" value="Expressed in internal ear and 20 other cell types or tissues"/>
</dbReference>
<dbReference type="Pfam" id="PF13664">
    <property type="entry name" value="DUF4149"/>
    <property type="match status" value="1"/>
</dbReference>
<feature type="domain" description="TMEM205-like" evidence="7">
    <location>
        <begin position="50"/>
        <end position="151"/>
    </location>
</feature>
<evidence type="ECO:0000256" key="5">
    <source>
        <dbReference type="ARBA" id="ARBA00022989"/>
    </source>
</evidence>
<accession>A0A1L8H2X7</accession>
<reference evidence="9" key="1">
    <citation type="submission" date="2025-08" db="UniProtKB">
        <authorList>
            <consortium name="RefSeq"/>
        </authorList>
    </citation>
    <scope>IDENTIFICATION</scope>
    <source>
        <strain evidence="9">J_2021</strain>
        <tissue evidence="9">Erythrocytes</tissue>
    </source>
</reference>